<evidence type="ECO:0000313" key="2">
    <source>
        <dbReference type="EMBL" id="KAF2259132.1"/>
    </source>
</evidence>
<reference evidence="3" key="1">
    <citation type="journal article" date="2020" name="Stud. Mycol.">
        <title>101 Dothideomycetes genomes: A test case for predicting lifestyles and emergence of pathogens.</title>
        <authorList>
            <person name="Haridas S."/>
            <person name="Albert R."/>
            <person name="Binder M."/>
            <person name="Bloem J."/>
            <person name="LaButti K."/>
            <person name="Salamov A."/>
            <person name="Andreopoulos B."/>
            <person name="Baker S."/>
            <person name="Barry K."/>
            <person name="Bills G."/>
            <person name="Bluhm B."/>
            <person name="Cannon C."/>
            <person name="Castanera R."/>
            <person name="Culley D."/>
            <person name="Daum C."/>
            <person name="Ezra D."/>
            <person name="Gonzalez J."/>
            <person name="Henrissat B."/>
            <person name="Kuo A."/>
            <person name="Liang C."/>
            <person name="Lipzen A."/>
            <person name="Lutzoni F."/>
            <person name="Magnuson J."/>
            <person name="Mondo S."/>
            <person name="Nolan M."/>
            <person name="Ohm R."/>
            <person name="Pangilinan J."/>
            <person name="Park H.-J."/>
            <person name="Ramirez L."/>
            <person name="Alfaro M."/>
            <person name="Sun H."/>
            <person name="Tritt A."/>
            <person name="Yoshinaga Y."/>
            <person name="Zwiers L.-H."/>
            <person name="Turgeon B."/>
            <person name="Goodwin S."/>
            <person name="Spatafora J."/>
            <person name="Crous P."/>
            <person name="Grigoriev I."/>
        </authorList>
    </citation>
    <scope>NUCLEOTIDE SEQUENCE [LARGE SCALE GENOMIC DNA]</scope>
    <source>
        <strain evidence="3">CBS 304.66</strain>
    </source>
</reference>
<dbReference type="Proteomes" id="UP000800093">
    <property type="component" value="Unassembled WGS sequence"/>
</dbReference>
<dbReference type="AlphaFoldDB" id="A0A9P4JY94"/>
<sequence length="192" mass="22189">MSFQNPWQTSQPNPPQDMNWLLQTHVISSENYLPCGIDDILQWLPVDQDSQLLFDPTYDSIHMPNPSWPQEGDLLSYPTMLDDPLQTQTTVTYDNTPTRSANEMQSIVGERHSVTEPAIEAQHTEEQLSSDGQALASRLEKLEERIDIVEEKIRYFDNIQAYIKEFQEWTVEFKRSAETLAIELNDSKSKNL</sequence>
<proteinExistence type="predicted"/>
<dbReference type="EMBL" id="ML986719">
    <property type="protein sequence ID" value="KAF2259132.1"/>
    <property type="molecule type" value="Genomic_DNA"/>
</dbReference>
<evidence type="ECO:0000313" key="3">
    <source>
        <dbReference type="Proteomes" id="UP000800093"/>
    </source>
</evidence>
<accession>A0A9P4JY94</accession>
<gene>
    <name evidence="2" type="ORF">CC78DRAFT_572077</name>
</gene>
<feature type="coiled-coil region" evidence="1">
    <location>
        <begin position="125"/>
        <end position="159"/>
    </location>
</feature>
<name>A0A9P4JY94_9PLEO</name>
<comment type="caution">
    <text evidence="2">The sequence shown here is derived from an EMBL/GenBank/DDBJ whole genome shotgun (WGS) entry which is preliminary data.</text>
</comment>
<keyword evidence="1" id="KW-0175">Coiled coil</keyword>
<protein>
    <submittedName>
        <fullName evidence="2">Uncharacterized protein</fullName>
    </submittedName>
</protein>
<evidence type="ECO:0000256" key="1">
    <source>
        <dbReference type="SAM" id="Coils"/>
    </source>
</evidence>
<organism evidence="2 3">
    <name type="scientific">Lojkania enalia</name>
    <dbReference type="NCBI Taxonomy" id="147567"/>
    <lineage>
        <taxon>Eukaryota</taxon>
        <taxon>Fungi</taxon>
        <taxon>Dikarya</taxon>
        <taxon>Ascomycota</taxon>
        <taxon>Pezizomycotina</taxon>
        <taxon>Dothideomycetes</taxon>
        <taxon>Pleosporomycetidae</taxon>
        <taxon>Pleosporales</taxon>
        <taxon>Pleosporales incertae sedis</taxon>
        <taxon>Lojkania</taxon>
    </lineage>
</organism>
<dbReference type="OrthoDB" id="3540454at2759"/>
<keyword evidence="3" id="KW-1185">Reference proteome</keyword>